<gene>
    <name evidence="1" type="ORF">rCG_55883</name>
</gene>
<evidence type="ECO:0000313" key="2">
    <source>
        <dbReference type="Proteomes" id="UP000234681"/>
    </source>
</evidence>
<name>A6JMA4_RAT</name>
<accession>A6JMA4</accession>
<sequence length="85" mass="9797">MGLAMRSAVGKMRFNLPPLQIQRNLKPSLISSICVLMFMCVRGWLQPYTSHSPFLFYPREKEQMRSSQAGRHRDCGHSRGVLLFV</sequence>
<proteinExistence type="predicted"/>
<dbReference type="Proteomes" id="UP000234681">
    <property type="component" value="Chromosome 17"/>
</dbReference>
<evidence type="ECO:0000313" key="1">
    <source>
        <dbReference type="EMBL" id="EDL78781.1"/>
    </source>
</evidence>
<dbReference type="AlphaFoldDB" id="A6JMA4"/>
<protein>
    <submittedName>
        <fullName evidence="1">RCG55883</fullName>
    </submittedName>
</protein>
<reference evidence="2" key="1">
    <citation type="submission" date="2005-09" db="EMBL/GenBank/DDBJ databases">
        <authorList>
            <person name="Mural R.J."/>
            <person name="Li P.W."/>
            <person name="Adams M.D."/>
            <person name="Amanatides P.G."/>
            <person name="Baden-Tillson H."/>
            <person name="Barnstead M."/>
            <person name="Chin S.H."/>
            <person name="Dew I."/>
            <person name="Evans C.A."/>
            <person name="Ferriera S."/>
            <person name="Flanigan M."/>
            <person name="Fosler C."/>
            <person name="Glodek A."/>
            <person name="Gu Z."/>
            <person name="Holt R.A."/>
            <person name="Jennings D."/>
            <person name="Kraft C.L."/>
            <person name="Lu F."/>
            <person name="Nguyen T."/>
            <person name="Nusskern D.R."/>
            <person name="Pfannkoch C.M."/>
            <person name="Sitter C."/>
            <person name="Sutton G.G."/>
            <person name="Venter J.C."/>
            <person name="Wang Z."/>
            <person name="Woodage T."/>
            <person name="Zheng X.H."/>
            <person name="Zhong F."/>
        </authorList>
    </citation>
    <scope>NUCLEOTIDE SEQUENCE [LARGE SCALE GENOMIC DNA]</scope>
    <source>
        <strain>BN</strain>
        <strain evidence="2">Sprague-Dawley</strain>
    </source>
</reference>
<dbReference type="EMBL" id="CH473990">
    <property type="protein sequence ID" value="EDL78781.1"/>
    <property type="molecule type" value="Genomic_DNA"/>
</dbReference>
<organism evidence="1 2">
    <name type="scientific">Rattus norvegicus</name>
    <name type="common">Rat</name>
    <dbReference type="NCBI Taxonomy" id="10116"/>
    <lineage>
        <taxon>Eukaryota</taxon>
        <taxon>Metazoa</taxon>
        <taxon>Chordata</taxon>
        <taxon>Craniata</taxon>
        <taxon>Vertebrata</taxon>
        <taxon>Euteleostomi</taxon>
        <taxon>Mammalia</taxon>
        <taxon>Eutheria</taxon>
        <taxon>Euarchontoglires</taxon>
        <taxon>Glires</taxon>
        <taxon>Rodentia</taxon>
        <taxon>Myomorpha</taxon>
        <taxon>Muroidea</taxon>
        <taxon>Muridae</taxon>
        <taxon>Murinae</taxon>
        <taxon>Rattus</taxon>
    </lineage>
</organism>